<feature type="transmembrane region" description="Helical" evidence="6">
    <location>
        <begin position="36"/>
        <end position="53"/>
    </location>
</feature>
<evidence type="ECO:0000256" key="5">
    <source>
        <dbReference type="ARBA" id="ARBA00023136"/>
    </source>
</evidence>
<keyword evidence="2" id="KW-1003">Cell membrane</keyword>
<protein>
    <submittedName>
        <fullName evidence="7">Aromatic acid exporter family protein</fullName>
    </submittedName>
</protein>
<comment type="caution">
    <text evidence="7">The sequence shown here is derived from an EMBL/GenBank/DDBJ whole genome shotgun (WGS) entry which is preliminary data.</text>
</comment>
<keyword evidence="4 6" id="KW-1133">Transmembrane helix</keyword>
<dbReference type="RefSeq" id="WP_255930728.1">
    <property type="nucleotide sequence ID" value="NZ_JANFNH010000031.1"/>
</dbReference>
<evidence type="ECO:0000313" key="8">
    <source>
        <dbReference type="Proteomes" id="UP001206206"/>
    </source>
</evidence>
<evidence type="ECO:0000256" key="4">
    <source>
        <dbReference type="ARBA" id="ARBA00022989"/>
    </source>
</evidence>
<evidence type="ECO:0000256" key="3">
    <source>
        <dbReference type="ARBA" id="ARBA00022692"/>
    </source>
</evidence>
<dbReference type="Pfam" id="PF06081">
    <property type="entry name" value="ArAE_1"/>
    <property type="match status" value="1"/>
</dbReference>
<feature type="transmembrane region" description="Helical" evidence="6">
    <location>
        <begin position="84"/>
        <end position="112"/>
    </location>
</feature>
<dbReference type="Proteomes" id="UP001206206">
    <property type="component" value="Unassembled WGS sequence"/>
</dbReference>
<comment type="subcellular location">
    <subcellularLocation>
        <location evidence="1">Cell membrane</location>
        <topology evidence="1">Multi-pass membrane protein</topology>
    </subcellularLocation>
</comment>
<name>A0ABT1PHC0_9ACTN</name>
<dbReference type="EMBL" id="JANFNH010000031">
    <property type="protein sequence ID" value="MCQ4044735.1"/>
    <property type="molecule type" value="Genomic_DNA"/>
</dbReference>
<gene>
    <name evidence="7" type="ORF">NON19_22565</name>
</gene>
<organism evidence="7 8">
    <name type="scientific">Streptantibioticus rubrisoli</name>
    <dbReference type="NCBI Taxonomy" id="1387313"/>
    <lineage>
        <taxon>Bacteria</taxon>
        <taxon>Bacillati</taxon>
        <taxon>Actinomycetota</taxon>
        <taxon>Actinomycetes</taxon>
        <taxon>Kitasatosporales</taxon>
        <taxon>Streptomycetaceae</taxon>
        <taxon>Streptantibioticus</taxon>
    </lineage>
</organism>
<feature type="transmembrane region" description="Helical" evidence="6">
    <location>
        <begin position="59"/>
        <end position="77"/>
    </location>
</feature>
<reference evidence="7 8" key="1">
    <citation type="submission" date="2022-06" db="EMBL/GenBank/DDBJ databases">
        <title>Draft genome sequence of type strain Streptomyces rubrisoli DSM 42083.</title>
        <authorList>
            <person name="Duangmal K."/>
            <person name="Klaysubun C."/>
        </authorList>
    </citation>
    <scope>NUCLEOTIDE SEQUENCE [LARGE SCALE GENOMIC DNA]</scope>
    <source>
        <strain evidence="7 8">DSM 42083</strain>
    </source>
</reference>
<evidence type="ECO:0000256" key="6">
    <source>
        <dbReference type="SAM" id="Phobius"/>
    </source>
</evidence>
<keyword evidence="3 6" id="KW-0812">Transmembrane</keyword>
<dbReference type="InterPro" id="IPR010343">
    <property type="entry name" value="ArAE_1"/>
</dbReference>
<proteinExistence type="predicted"/>
<accession>A0ABT1PHC0</accession>
<sequence>MRMREVLSDEATAVARASVRAWSGPGRQRDLAVQSFKAAGAAVVAWLIAGTWLRDPAALMAPWVAVVLVQTTVYRSVRNGIQQLVAIAVGTLLAAGAHTATGSVTVSMALVLPLMMLLSNWPHFGDQGIYGPTTALFTLASPPVSALTVMHRLLEAGLGAVVGIGVNALVLPPVHLRDVRRHIRGLGEGSADVLDSVAEGLTGGQWDAEAAAGWERRADALHDRLTALRHARQWANESSRMNPRVRRFGRPHAPAPPAAEDNRWAAVVEAVTAITRTLARTSSSERLQGYPDAATLCGYARLLAGLAALSRARAALLAAAGDGEAGGGEADVFGEALESCRRELARLQQELPRQASGGPPQIAGFGTLLVHAADILVDLTPWEEAVSDRYGRAGPGGTPHARQGR</sequence>
<keyword evidence="5 6" id="KW-0472">Membrane</keyword>
<evidence type="ECO:0000256" key="1">
    <source>
        <dbReference type="ARBA" id="ARBA00004651"/>
    </source>
</evidence>
<evidence type="ECO:0000313" key="7">
    <source>
        <dbReference type="EMBL" id="MCQ4044735.1"/>
    </source>
</evidence>
<keyword evidence="8" id="KW-1185">Reference proteome</keyword>
<evidence type="ECO:0000256" key="2">
    <source>
        <dbReference type="ARBA" id="ARBA00022475"/>
    </source>
</evidence>